<comment type="similarity">
    <text evidence="5">Belongs to the class-II pyridoxal-phosphate-dependent aminotransferase family. MalY/PatB cystathionine beta-lyase subfamily.</text>
</comment>
<dbReference type="GO" id="GO:0030170">
    <property type="term" value="F:pyridoxal phosphate binding"/>
    <property type="evidence" value="ECO:0007669"/>
    <property type="project" value="InterPro"/>
</dbReference>
<dbReference type="OrthoDB" id="3224382at2"/>
<sequence>MTAAPPSGAGGFEEHLDRWGTHSAKWDLLAARLGPEAVSMSIADMELRTAPCVIDAVTAAARHGTYGYTEVFDDFRRAAVLWQRERHGWAPEPGCVRFFPRVVQCVSALLNVVLPDRRAARPVVVTLDPAYGPLLEVAERSGAEIRRVPLLLDDFPASPARIDIPALERALDGADLFLLCNPHNPTGRIWTAEELGAVADAVLPTGVLVLSDDIHADFQRPGRTRYAPIASTRPALWESGRLIQCASPGKTFTIAGLEATAVLAPGDLGDELEAAKRRMGLHNPSYFAIPAAIAAWTRGGPWVDRLRAFIDANLAEAVRIVRAELPRARVADPDGTYLIWVDARSYLRDEADLDRAVRACRVAVTPGEDFGERYAGWFRINTALPAGELAAALPRLCREIRAVGAVGAAEAGSTAGAAGSQSRSVPTH</sequence>
<dbReference type="PATRIC" id="fig|1125718.3.peg.1612"/>
<evidence type="ECO:0000313" key="8">
    <source>
        <dbReference type="Proteomes" id="UP000002941"/>
    </source>
</evidence>
<comment type="caution">
    <text evidence="7">The sequence shown here is derived from an EMBL/GenBank/DDBJ whole genome shotgun (WGS) entry which is preliminary data.</text>
</comment>
<proteinExistence type="inferred from homology"/>
<dbReference type="Pfam" id="PF00155">
    <property type="entry name" value="Aminotran_1_2"/>
    <property type="match status" value="1"/>
</dbReference>
<protein>
    <recommendedName>
        <fullName evidence="2">cysteine-S-conjugate beta-lyase</fullName>
        <ecNumber evidence="2">4.4.1.13</ecNumber>
    </recommendedName>
</protein>
<evidence type="ECO:0000256" key="1">
    <source>
        <dbReference type="ARBA" id="ARBA00001933"/>
    </source>
</evidence>
<evidence type="ECO:0000259" key="6">
    <source>
        <dbReference type="Pfam" id="PF00155"/>
    </source>
</evidence>
<dbReference type="Gene3D" id="3.40.640.10">
    <property type="entry name" value="Type I PLP-dependent aspartate aminotransferase-like (Major domain)"/>
    <property type="match status" value="1"/>
</dbReference>
<dbReference type="RefSeq" id="WP_008731780.1">
    <property type="nucleotide sequence ID" value="NZ_AKFT01000120.1"/>
</dbReference>
<dbReference type="InterPro" id="IPR004839">
    <property type="entry name" value="Aminotransferase_I/II_large"/>
</dbReference>
<dbReference type="InterPro" id="IPR015421">
    <property type="entry name" value="PyrdxlP-dep_Trfase_major"/>
</dbReference>
<dbReference type="SUPFAM" id="SSF53383">
    <property type="entry name" value="PLP-dependent transferases"/>
    <property type="match status" value="1"/>
</dbReference>
<dbReference type="PANTHER" id="PTHR43525">
    <property type="entry name" value="PROTEIN MALY"/>
    <property type="match status" value="1"/>
</dbReference>
<dbReference type="PANTHER" id="PTHR43525:SF1">
    <property type="entry name" value="PROTEIN MALY"/>
    <property type="match status" value="1"/>
</dbReference>
<dbReference type="Proteomes" id="UP000002941">
    <property type="component" value="Unassembled WGS sequence"/>
</dbReference>
<feature type="domain" description="Aminotransferase class I/classII large" evidence="6">
    <location>
        <begin position="123"/>
        <end position="395"/>
    </location>
</feature>
<accession>J0NG75</accession>
<evidence type="ECO:0000256" key="2">
    <source>
        <dbReference type="ARBA" id="ARBA00012224"/>
    </source>
</evidence>
<dbReference type="InterPro" id="IPR051798">
    <property type="entry name" value="Class-II_PLP-Dep_Aminotrans"/>
</dbReference>
<keyword evidence="3" id="KW-0663">Pyridoxal phosphate</keyword>
<name>J0NG75_9ACTO</name>
<dbReference type="EC" id="4.4.1.13" evidence="2"/>
<dbReference type="eggNOG" id="COG1168">
    <property type="taxonomic scope" value="Bacteria"/>
</dbReference>
<evidence type="ECO:0000313" key="7">
    <source>
        <dbReference type="EMBL" id="EJF43652.1"/>
    </source>
</evidence>
<dbReference type="Gene3D" id="3.90.1150.10">
    <property type="entry name" value="Aspartate Aminotransferase, domain 1"/>
    <property type="match status" value="1"/>
</dbReference>
<evidence type="ECO:0000256" key="3">
    <source>
        <dbReference type="ARBA" id="ARBA00022898"/>
    </source>
</evidence>
<evidence type="ECO:0000256" key="4">
    <source>
        <dbReference type="ARBA" id="ARBA00023239"/>
    </source>
</evidence>
<keyword evidence="4 7" id="KW-0456">Lyase</keyword>
<dbReference type="AlphaFoldDB" id="J0NG75"/>
<comment type="cofactor">
    <cofactor evidence="1">
        <name>pyridoxal 5'-phosphate</name>
        <dbReference type="ChEBI" id="CHEBI:597326"/>
    </cofactor>
</comment>
<dbReference type="EMBL" id="AKFT01000120">
    <property type="protein sequence ID" value="EJF43652.1"/>
    <property type="molecule type" value="Genomic_DNA"/>
</dbReference>
<evidence type="ECO:0000256" key="5">
    <source>
        <dbReference type="ARBA" id="ARBA00037974"/>
    </source>
</evidence>
<reference evidence="7 8" key="1">
    <citation type="submission" date="2012-05" db="EMBL/GenBank/DDBJ databases">
        <authorList>
            <person name="Harkins D.M."/>
            <person name="Madupu R."/>
            <person name="Durkin A.S."/>
            <person name="Torralba M."/>
            <person name="Methe B."/>
            <person name="Sutton G.G."/>
            <person name="Nelson K.E."/>
        </authorList>
    </citation>
    <scope>NUCLEOTIDE SEQUENCE [LARGE SCALE GENOMIC DNA]</scope>
    <source>
        <strain evidence="7 8">F0489</strain>
    </source>
</reference>
<dbReference type="InterPro" id="IPR015424">
    <property type="entry name" value="PyrdxlP-dep_Trfase"/>
</dbReference>
<dbReference type="GO" id="GO:0047804">
    <property type="term" value="F:cysteine-S-conjugate beta-lyase activity"/>
    <property type="evidence" value="ECO:0007669"/>
    <property type="project" value="UniProtKB-EC"/>
</dbReference>
<organism evidence="7 8">
    <name type="scientific">Actinomyces massiliensis F0489</name>
    <dbReference type="NCBI Taxonomy" id="1125718"/>
    <lineage>
        <taxon>Bacteria</taxon>
        <taxon>Bacillati</taxon>
        <taxon>Actinomycetota</taxon>
        <taxon>Actinomycetes</taxon>
        <taxon>Actinomycetales</taxon>
        <taxon>Actinomycetaceae</taxon>
        <taxon>Actinomyces</taxon>
    </lineage>
</organism>
<dbReference type="CDD" id="cd00609">
    <property type="entry name" value="AAT_like"/>
    <property type="match status" value="1"/>
</dbReference>
<keyword evidence="8" id="KW-1185">Reference proteome</keyword>
<gene>
    <name evidence="7" type="ORF">HMPREF1318_1047</name>
</gene>
<dbReference type="InterPro" id="IPR015422">
    <property type="entry name" value="PyrdxlP-dep_Trfase_small"/>
</dbReference>